<gene>
    <name evidence="2" type="ORF">ElyMa_006119600</name>
</gene>
<evidence type="ECO:0000313" key="2">
    <source>
        <dbReference type="EMBL" id="GFR89236.1"/>
    </source>
</evidence>
<keyword evidence="3" id="KW-1185">Reference proteome</keyword>
<accession>A0AAV4GVW0</accession>
<sequence length="159" mass="17718">MEHYRQELEAAAREKEKASIAQSDVAKQSPIQTPSWGVLGDILDQQLKTLELITRASQTDWKWVTMAERWRNARILAPRPALHPPPMTRIVYDLIPATVSLTVCDTDSKSSGFRAAMARLSYQESMSICSSGKTTLASGLTALCGDFSLYYNSQPFSFN</sequence>
<proteinExistence type="predicted"/>
<comment type="caution">
    <text evidence="2">The sequence shown here is derived from an EMBL/GenBank/DDBJ whole genome shotgun (WGS) entry which is preliminary data.</text>
</comment>
<dbReference type="Proteomes" id="UP000762676">
    <property type="component" value="Unassembled WGS sequence"/>
</dbReference>
<reference evidence="2 3" key="1">
    <citation type="journal article" date="2021" name="Elife">
        <title>Chloroplast acquisition without the gene transfer in kleptoplastic sea slugs, Plakobranchus ocellatus.</title>
        <authorList>
            <person name="Maeda T."/>
            <person name="Takahashi S."/>
            <person name="Yoshida T."/>
            <person name="Shimamura S."/>
            <person name="Takaki Y."/>
            <person name="Nagai Y."/>
            <person name="Toyoda A."/>
            <person name="Suzuki Y."/>
            <person name="Arimoto A."/>
            <person name="Ishii H."/>
            <person name="Satoh N."/>
            <person name="Nishiyama T."/>
            <person name="Hasebe M."/>
            <person name="Maruyama T."/>
            <person name="Minagawa J."/>
            <person name="Obokata J."/>
            <person name="Shigenobu S."/>
        </authorList>
    </citation>
    <scope>NUCLEOTIDE SEQUENCE [LARGE SCALE GENOMIC DNA]</scope>
</reference>
<evidence type="ECO:0000313" key="3">
    <source>
        <dbReference type="Proteomes" id="UP000762676"/>
    </source>
</evidence>
<dbReference type="EMBL" id="BMAT01012290">
    <property type="protein sequence ID" value="GFR89236.1"/>
    <property type="molecule type" value="Genomic_DNA"/>
</dbReference>
<feature type="region of interest" description="Disordered" evidence="1">
    <location>
        <begin position="1"/>
        <end position="26"/>
    </location>
</feature>
<protein>
    <submittedName>
        <fullName evidence="2">Uncharacterized protein</fullName>
    </submittedName>
</protein>
<evidence type="ECO:0000256" key="1">
    <source>
        <dbReference type="SAM" id="MobiDB-lite"/>
    </source>
</evidence>
<organism evidence="2 3">
    <name type="scientific">Elysia marginata</name>
    <dbReference type="NCBI Taxonomy" id="1093978"/>
    <lineage>
        <taxon>Eukaryota</taxon>
        <taxon>Metazoa</taxon>
        <taxon>Spiralia</taxon>
        <taxon>Lophotrochozoa</taxon>
        <taxon>Mollusca</taxon>
        <taxon>Gastropoda</taxon>
        <taxon>Heterobranchia</taxon>
        <taxon>Euthyneura</taxon>
        <taxon>Panpulmonata</taxon>
        <taxon>Sacoglossa</taxon>
        <taxon>Placobranchoidea</taxon>
        <taxon>Plakobranchidae</taxon>
        <taxon>Elysia</taxon>
    </lineage>
</organism>
<name>A0AAV4GVW0_9GAST</name>
<feature type="compositionally biased region" description="Basic and acidic residues" evidence="1">
    <location>
        <begin position="1"/>
        <end position="18"/>
    </location>
</feature>
<dbReference type="AlphaFoldDB" id="A0AAV4GVW0"/>